<evidence type="ECO:0000313" key="2">
    <source>
        <dbReference type="EMBL" id="PWK52760.1"/>
    </source>
</evidence>
<comment type="caution">
    <text evidence="2">The sequence shown here is derived from an EMBL/GenBank/DDBJ whole genome shotgun (WGS) entry which is preliminary data.</text>
</comment>
<protein>
    <submittedName>
        <fullName evidence="2">Uncharacterized protein (TIGR02284 family)</fullName>
    </submittedName>
</protein>
<dbReference type="RefSeq" id="WP_164721655.1">
    <property type="nucleotide sequence ID" value="NZ_CP034588.1"/>
</dbReference>
<proteinExistence type="predicted"/>
<sequence length="142" mass="15349">MTNTPKSGLHQTLTATNDVLQGYDTMLPRADAEIAGVIAELTTMHRRHANALEQRLAALGESGEDDGSLQGTMNAAVVTLRDWITGLDESSLDAVLRGEKAVMDIYDDAMTDWSSSDDPETAALLGTQFKEISEQVARLANR</sequence>
<dbReference type="Gene3D" id="1.20.1260.10">
    <property type="match status" value="1"/>
</dbReference>
<evidence type="ECO:0000313" key="3">
    <source>
        <dbReference type="Proteomes" id="UP000245390"/>
    </source>
</evidence>
<dbReference type="InterPro" id="IPR012347">
    <property type="entry name" value="Ferritin-like"/>
</dbReference>
<dbReference type="InterPro" id="IPR019052">
    <property type="entry name" value="DUF2383"/>
</dbReference>
<name>A0A316FYY7_9RHOB</name>
<evidence type="ECO:0000259" key="1">
    <source>
        <dbReference type="Pfam" id="PF09537"/>
    </source>
</evidence>
<dbReference type="InterPro" id="IPR009078">
    <property type="entry name" value="Ferritin-like_SF"/>
</dbReference>
<dbReference type="EMBL" id="QGGV01000015">
    <property type="protein sequence ID" value="PWK52760.1"/>
    <property type="molecule type" value="Genomic_DNA"/>
</dbReference>
<feature type="domain" description="DUF2383" evidence="1">
    <location>
        <begin position="9"/>
        <end position="111"/>
    </location>
</feature>
<dbReference type="SUPFAM" id="SSF47240">
    <property type="entry name" value="Ferritin-like"/>
    <property type="match status" value="1"/>
</dbReference>
<dbReference type="Proteomes" id="UP000245390">
    <property type="component" value="Unassembled WGS sequence"/>
</dbReference>
<dbReference type="AlphaFoldDB" id="A0A316FYY7"/>
<keyword evidence="3" id="KW-1185">Reference proteome</keyword>
<reference evidence="2 3" key="1">
    <citation type="submission" date="2018-05" db="EMBL/GenBank/DDBJ databases">
        <title>Genomic Encyclopedia of Type Strains, Phase IV (KMG-IV): sequencing the most valuable type-strain genomes for metagenomic binning, comparative biology and taxonomic classification.</title>
        <authorList>
            <person name="Goeker M."/>
        </authorList>
    </citation>
    <scope>NUCLEOTIDE SEQUENCE [LARGE SCALE GENOMIC DNA]</scope>
    <source>
        <strain evidence="2 3">DSM 103371</strain>
    </source>
</reference>
<organism evidence="2 3">
    <name type="scientific">Silicimonas algicola</name>
    <dbReference type="NCBI Taxonomy" id="1826607"/>
    <lineage>
        <taxon>Bacteria</taxon>
        <taxon>Pseudomonadati</taxon>
        <taxon>Pseudomonadota</taxon>
        <taxon>Alphaproteobacteria</taxon>
        <taxon>Rhodobacterales</taxon>
        <taxon>Paracoccaceae</taxon>
    </lineage>
</organism>
<accession>A0A316FYY7</accession>
<dbReference type="Pfam" id="PF09537">
    <property type="entry name" value="DUF2383"/>
    <property type="match status" value="1"/>
</dbReference>
<gene>
    <name evidence="2" type="ORF">C8D95_11537</name>
</gene>